<evidence type="ECO:0000313" key="1">
    <source>
        <dbReference type="EMBL" id="CAH4036716.1"/>
    </source>
</evidence>
<comment type="caution">
    <text evidence="1">The sequence shown here is derived from an EMBL/GenBank/DDBJ whole genome shotgun (WGS) entry which is preliminary data.</text>
</comment>
<dbReference type="EMBL" id="CALOZG010000079">
    <property type="protein sequence ID" value="CAH4036716.1"/>
    <property type="molecule type" value="Genomic_DNA"/>
</dbReference>
<evidence type="ECO:0000313" key="2">
    <source>
        <dbReference type="Proteomes" id="UP001152562"/>
    </source>
</evidence>
<gene>
    <name evidence="1" type="ORF">PIBRA_LOCUS12476</name>
</gene>
<organism evidence="1 2">
    <name type="scientific">Pieris brassicae</name>
    <name type="common">White butterfly</name>
    <name type="synonym">Large white butterfly</name>
    <dbReference type="NCBI Taxonomy" id="7116"/>
    <lineage>
        <taxon>Eukaryota</taxon>
        <taxon>Metazoa</taxon>
        <taxon>Ecdysozoa</taxon>
        <taxon>Arthropoda</taxon>
        <taxon>Hexapoda</taxon>
        <taxon>Insecta</taxon>
        <taxon>Pterygota</taxon>
        <taxon>Neoptera</taxon>
        <taxon>Endopterygota</taxon>
        <taxon>Lepidoptera</taxon>
        <taxon>Glossata</taxon>
        <taxon>Ditrysia</taxon>
        <taxon>Papilionoidea</taxon>
        <taxon>Pieridae</taxon>
        <taxon>Pierinae</taxon>
        <taxon>Pieris</taxon>
    </lineage>
</organism>
<sequence>MNNNERGINAVVKRECPSSLGAAGAGLCGIERERVLGPLQRNRIIQVSATSHFHIPLFQRRQRHLRHCVTFVNNYYYATNCTYTTSTCPA</sequence>
<dbReference type="Proteomes" id="UP001152562">
    <property type="component" value="Unassembled WGS sequence"/>
</dbReference>
<proteinExistence type="predicted"/>
<reference evidence="1" key="1">
    <citation type="submission" date="2022-05" db="EMBL/GenBank/DDBJ databases">
        <authorList>
            <person name="Okamura Y."/>
        </authorList>
    </citation>
    <scope>NUCLEOTIDE SEQUENCE</scope>
</reference>
<accession>A0A9P0TV47</accession>
<keyword evidence="2" id="KW-1185">Reference proteome</keyword>
<name>A0A9P0TV47_PIEBR</name>
<protein>
    <submittedName>
        <fullName evidence="1">Uncharacterized protein</fullName>
    </submittedName>
</protein>
<dbReference type="AlphaFoldDB" id="A0A9P0TV47"/>